<dbReference type="Pfam" id="PF04480">
    <property type="entry name" value="DUF559"/>
    <property type="match status" value="1"/>
</dbReference>
<keyword evidence="2" id="KW-0489">Methyltransferase</keyword>
<sequence length="128" mass="14989">MTKLPYNPKLKQLARELRKAGNLSEVLFWNMMKSKKFLGLNFHRQKIIGNYIVDFYCPAYRLVIEIDGSSHNDKEEYDSIRDEYLNSLDLKVIHILDKDIKTNLEGMMLWLEELVSKLPRQSATAIPS</sequence>
<dbReference type="InterPro" id="IPR047216">
    <property type="entry name" value="Endonuclease_DUF559_bact"/>
</dbReference>
<dbReference type="PATRIC" id="fig|676032.3.peg.1776"/>
<evidence type="ECO:0000313" key="3">
    <source>
        <dbReference type="Proteomes" id="UP000008303"/>
    </source>
</evidence>
<dbReference type="EMBL" id="CP002558">
    <property type="protein sequence ID" value="AEE27069.1"/>
    <property type="molecule type" value="Genomic_DNA"/>
</dbReference>
<dbReference type="AlphaFoldDB" id="F4BHX5"/>
<dbReference type="InterPro" id="IPR007569">
    <property type="entry name" value="DUF559"/>
</dbReference>
<dbReference type="PANTHER" id="PTHR38590:SF1">
    <property type="entry name" value="BLL0828 PROTEIN"/>
    <property type="match status" value="1"/>
</dbReference>
<organism evidence="2 3">
    <name type="scientific">Francisella hispaniensis</name>
    <dbReference type="NCBI Taxonomy" id="622488"/>
    <lineage>
        <taxon>Bacteria</taxon>
        <taxon>Pseudomonadati</taxon>
        <taxon>Pseudomonadota</taxon>
        <taxon>Gammaproteobacteria</taxon>
        <taxon>Thiotrichales</taxon>
        <taxon>Francisellaceae</taxon>
        <taxon>Francisella</taxon>
    </lineage>
</organism>
<dbReference type="PANTHER" id="PTHR38590">
    <property type="entry name" value="BLL0828 PROTEIN"/>
    <property type="match status" value="1"/>
</dbReference>
<dbReference type="eggNOG" id="COG2852">
    <property type="taxonomic scope" value="Bacteria"/>
</dbReference>
<evidence type="ECO:0000259" key="1">
    <source>
        <dbReference type="Pfam" id="PF04480"/>
    </source>
</evidence>
<evidence type="ECO:0000313" key="2">
    <source>
        <dbReference type="EMBL" id="AEE27069.1"/>
    </source>
</evidence>
<dbReference type="GO" id="GO:0008168">
    <property type="term" value="F:methyltransferase activity"/>
    <property type="evidence" value="ECO:0007669"/>
    <property type="project" value="UniProtKB-KW"/>
</dbReference>
<dbReference type="SUPFAM" id="SSF52980">
    <property type="entry name" value="Restriction endonuclease-like"/>
    <property type="match status" value="1"/>
</dbReference>
<dbReference type="CDD" id="cd01038">
    <property type="entry name" value="Endonuclease_DUF559"/>
    <property type="match status" value="1"/>
</dbReference>
<dbReference type="RefSeq" id="WP_014549040.1">
    <property type="nucleotide sequence ID" value="NC_017449.1"/>
</dbReference>
<name>F4BHX5_9GAMM</name>
<dbReference type="HOGENOM" id="CLU_107928_1_2_6"/>
<dbReference type="KEGG" id="fcn:FN3523_1766"/>
<keyword evidence="2" id="KW-0808">Transferase</keyword>
<proteinExistence type="predicted"/>
<feature type="domain" description="DUF559" evidence="1">
    <location>
        <begin position="9"/>
        <end position="108"/>
    </location>
</feature>
<dbReference type="Gene3D" id="3.40.960.10">
    <property type="entry name" value="VSR Endonuclease"/>
    <property type="match status" value="1"/>
</dbReference>
<dbReference type="InterPro" id="IPR011335">
    <property type="entry name" value="Restrct_endonuc-II-like"/>
</dbReference>
<dbReference type="GO" id="GO:0032259">
    <property type="term" value="P:methylation"/>
    <property type="evidence" value="ECO:0007669"/>
    <property type="project" value="UniProtKB-KW"/>
</dbReference>
<reference evidence="3" key="1">
    <citation type="journal article" date="2011" name="Appl. Environ. Microbiol.">
        <title>Common ancestry and novel genetic traits of Francisella novicida-like isolates from North America and Australia as revealed by comparative genomic analyses.</title>
        <authorList>
            <person name="Siddaramappa S."/>
            <person name="Challacombe J.F."/>
            <person name="Petersen J.M."/>
            <person name="Pillai S."/>
            <person name="Hogg G."/>
            <person name="Kuske C.R."/>
        </authorList>
    </citation>
    <scope>NUCLEOTIDE SEQUENCE [LARGE SCALE GENOMIC DNA]</scope>
    <source>
        <strain evidence="3">3523</strain>
    </source>
</reference>
<accession>F4BHX5</accession>
<gene>
    <name evidence="2" type="ordered locus">FN3523_1766</name>
</gene>
<protein>
    <submittedName>
        <fullName evidence="2">DNA methylase, putative</fullName>
    </submittedName>
</protein>
<dbReference type="Proteomes" id="UP000008303">
    <property type="component" value="Chromosome"/>
</dbReference>